<keyword evidence="2" id="KW-0808">Transferase</keyword>
<evidence type="ECO:0000313" key="7">
    <source>
        <dbReference type="Proteomes" id="UP000268093"/>
    </source>
</evidence>
<dbReference type="EMBL" id="RBNI01000185">
    <property type="protein sequence ID" value="RUP52112.1"/>
    <property type="molecule type" value="Genomic_DNA"/>
</dbReference>
<dbReference type="OrthoDB" id="203824at2759"/>
<dbReference type="GO" id="GO:0005737">
    <property type="term" value="C:cytoplasm"/>
    <property type="evidence" value="ECO:0007669"/>
    <property type="project" value="TreeGrafter"/>
</dbReference>
<evidence type="ECO:0000259" key="4">
    <source>
        <dbReference type="Pfam" id="PF00370"/>
    </source>
</evidence>
<feature type="domain" description="Carbohydrate kinase FGGY C-terminal" evidence="5">
    <location>
        <begin position="326"/>
        <end position="538"/>
    </location>
</feature>
<comment type="similarity">
    <text evidence="1">Belongs to the FGGY kinase family.</text>
</comment>
<name>A0A433DML7_9FUNG</name>
<evidence type="ECO:0000256" key="3">
    <source>
        <dbReference type="ARBA" id="ARBA00022777"/>
    </source>
</evidence>
<dbReference type="InterPro" id="IPR018484">
    <property type="entry name" value="FGGY_N"/>
</dbReference>
<organism evidence="6 7">
    <name type="scientific">Jimgerdemannia flammicorona</name>
    <dbReference type="NCBI Taxonomy" id="994334"/>
    <lineage>
        <taxon>Eukaryota</taxon>
        <taxon>Fungi</taxon>
        <taxon>Fungi incertae sedis</taxon>
        <taxon>Mucoromycota</taxon>
        <taxon>Mucoromycotina</taxon>
        <taxon>Endogonomycetes</taxon>
        <taxon>Endogonales</taxon>
        <taxon>Endogonaceae</taxon>
        <taxon>Jimgerdemannia</taxon>
    </lineage>
</organism>
<dbReference type="Gene3D" id="3.30.420.40">
    <property type="match status" value="1"/>
</dbReference>
<dbReference type="Proteomes" id="UP000268093">
    <property type="component" value="Unassembled WGS sequence"/>
</dbReference>
<evidence type="ECO:0000256" key="1">
    <source>
        <dbReference type="ARBA" id="ARBA00009156"/>
    </source>
</evidence>
<dbReference type="InterPro" id="IPR043129">
    <property type="entry name" value="ATPase_NBD"/>
</dbReference>
<dbReference type="SUPFAM" id="SSF53067">
    <property type="entry name" value="Actin-like ATPase domain"/>
    <property type="match status" value="2"/>
</dbReference>
<keyword evidence="3" id="KW-0418">Kinase</keyword>
<dbReference type="PANTHER" id="PTHR43435">
    <property type="entry name" value="RIBULOKINASE"/>
    <property type="match status" value="1"/>
</dbReference>
<sequence length="599" mass="64912">MKSVSYASLDENLLSRHYLLMPATPTEDGPCFVGVDVGTGSTRAAIINAHGDILGLHVQPIQTWHPRHDIYQQSSADIWSSVCVAVRSALTASNLPATRVRGIGFDATCSLVVLDAGHAPVSVDKDSAFAENDQDVILWADHRAAEQADRINATQHTVLSYVGGAVSLEMEVPKILWLKENAPREHWDRVAHLFDLPDFLTFRATGSLARSACSLTCKCSFVPPGVEGSKGWDDSFFDTIGLSEFVQERYRRIGGVPGENGEVLFAGDVVGNGLAKNAAEEMGLVEGTPVGSAVIDAYAGAIATLGAGGREEAQEGSVVQRGANRLAIICGTSSCHIAMSPRPIFVPGVWGPYLSVLVPSMWCAEGGQSSTGQLIDHTLTTHPSISEARSQAASQNLDIYTFLNIRLAHLRTVRHLPHLELLTTHLHIYPDFHGNRSPLADPTLRGTVSGLSLDTSVDDLALRYYATLQAIACQTRHILESLNKQGYTLDTLCLSGGLCRNPLFLSLHADVTRCRVVLPRSIEGAVVVGAAFLGAKAATAAEGKREELWDVMVRMGQAGEVVEPTRVSEVVELNERRYRVFRKMLEDQRKYRAIMEGRA</sequence>
<evidence type="ECO:0000256" key="2">
    <source>
        <dbReference type="ARBA" id="ARBA00022679"/>
    </source>
</evidence>
<evidence type="ECO:0000259" key="5">
    <source>
        <dbReference type="Pfam" id="PF02782"/>
    </source>
</evidence>
<proteinExistence type="inferred from homology"/>
<gene>
    <name evidence="6" type="ORF">BC936DRAFT_141008</name>
</gene>
<reference evidence="6 7" key="1">
    <citation type="journal article" date="2018" name="New Phytol.">
        <title>Phylogenomics of Endogonaceae and evolution of mycorrhizas within Mucoromycota.</title>
        <authorList>
            <person name="Chang Y."/>
            <person name="Desiro A."/>
            <person name="Na H."/>
            <person name="Sandor L."/>
            <person name="Lipzen A."/>
            <person name="Clum A."/>
            <person name="Barry K."/>
            <person name="Grigoriev I.V."/>
            <person name="Martin F.M."/>
            <person name="Stajich J.E."/>
            <person name="Smith M.E."/>
            <person name="Bonito G."/>
            <person name="Spatafora J.W."/>
        </authorList>
    </citation>
    <scope>NUCLEOTIDE SEQUENCE [LARGE SCALE GENOMIC DNA]</scope>
    <source>
        <strain evidence="6 7">GMNB39</strain>
    </source>
</reference>
<evidence type="ECO:0000313" key="6">
    <source>
        <dbReference type="EMBL" id="RUP52112.1"/>
    </source>
</evidence>
<dbReference type="Gene3D" id="1.20.58.2240">
    <property type="match status" value="1"/>
</dbReference>
<protein>
    <submittedName>
        <fullName evidence="6">Uncharacterized protein</fullName>
    </submittedName>
</protein>
<dbReference type="InterPro" id="IPR018485">
    <property type="entry name" value="FGGY_C"/>
</dbReference>
<dbReference type="GO" id="GO:0019150">
    <property type="term" value="F:D-ribulokinase activity"/>
    <property type="evidence" value="ECO:0007669"/>
    <property type="project" value="TreeGrafter"/>
</dbReference>
<accession>A0A433DML7</accession>
<dbReference type="CDD" id="cd07782">
    <property type="entry name" value="ASKHA_NBD_FGGY_D-RBK"/>
    <property type="match status" value="1"/>
</dbReference>
<dbReference type="Pfam" id="PF00370">
    <property type="entry name" value="FGGY_N"/>
    <property type="match status" value="1"/>
</dbReference>
<dbReference type="AlphaFoldDB" id="A0A433DML7"/>
<dbReference type="PANTHER" id="PTHR43435:SF4">
    <property type="entry name" value="FGGY CARBOHYDRATE KINASE DOMAIN-CONTAINING PROTEIN"/>
    <property type="match status" value="1"/>
</dbReference>
<dbReference type="InterPro" id="IPR006003">
    <property type="entry name" value="FGGY_RbtK-like"/>
</dbReference>
<dbReference type="Pfam" id="PF02782">
    <property type="entry name" value="FGGY_C"/>
    <property type="match status" value="1"/>
</dbReference>
<keyword evidence="7" id="KW-1185">Reference proteome</keyword>
<feature type="domain" description="Carbohydrate kinase FGGY N-terminal" evidence="4">
    <location>
        <begin position="32"/>
        <end position="302"/>
    </location>
</feature>
<comment type="caution">
    <text evidence="6">The sequence shown here is derived from an EMBL/GenBank/DDBJ whole genome shotgun (WGS) entry which is preliminary data.</text>
</comment>
<dbReference type="NCBIfam" id="TIGR01315">
    <property type="entry name" value="5C_CHO_kinase"/>
    <property type="match status" value="1"/>
</dbReference>
<dbReference type="GO" id="GO:0019321">
    <property type="term" value="P:pentose metabolic process"/>
    <property type="evidence" value="ECO:0007669"/>
    <property type="project" value="TreeGrafter"/>
</dbReference>